<keyword evidence="2" id="KW-1185">Reference proteome</keyword>
<sequence>MPESYDLKPINKLKFSKLEQRGTSETDWKKEDRYGYDNDLAILKFIYHYFFNHGVIPYPS</sequence>
<name>A0A9J5Y7T8_SOLCO</name>
<dbReference type="Proteomes" id="UP000824120">
    <property type="component" value="Chromosome 7"/>
</dbReference>
<comment type="caution">
    <text evidence="1">The sequence shown here is derived from an EMBL/GenBank/DDBJ whole genome shotgun (WGS) entry which is preliminary data.</text>
</comment>
<accession>A0A9J5Y7T8</accession>
<evidence type="ECO:0000313" key="2">
    <source>
        <dbReference type="Proteomes" id="UP000824120"/>
    </source>
</evidence>
<dbReference type="OrthoDB" id="1317178at2759"/>
<proteinExistence type="predicted"/>
<dbReference type="AlphaFoldDB" id="A0A9J5Y7T8"/>
<evidence type="ECO:0000313" key="1">
    <source>
        <dbReference type="EMBL" id="KAG5595332.1"/>
    </source>
</evidence>
<organism evidence="1 2">
    <name type="scientific">Solanum commersonii</name>
    <name type="common">Commerson's wild potato</name>
    <name type="synonym">Commerson's nightshade</name>
    <dbReference type="NCBI Taxonomy" id="4109"/>
    <lineage>
        <taxon>Eukaryota</taxon>
        <taxon>Viridiplantae</taxon>
        <taxon>Streptophyta</taxon>
        <taxon>Embryophyta</taxon>
        <taxon>Tracheophyta</taxon>
        <taxon>Spermatophyta</taxon>
        <taxon>Magnoliopsida</taxon>
        <taxon>eudicotyledons</taxon>
        <taxon>Gunneridae</taxon>
        <taxon>Pentapetalae</taxon>
        <taxon>asterids</taxon>
        <taxon>lamiids</taxon>
        <taxon>Solanales</taxon>
        <taxon>Solanaceae</taxon>
        <taxon>Solanoideae</taxon>
        <taxon>Solaneae</taxon>
        <taxon>Solanum</taxon>
    </lineage>
</organism>
<dbReference type="EMBL" id="JACXVP010000007">
    <property type="protein sequence ID" value="KAG5595332.1"/>
    <property type="molecule type" value="Genomic_DNA"/>
</dbReference>
<reference evidence="1 2" key="1">
    <citation type="submission" date="2020-09" db="EMBL/GenBank/DDBJ databases">
        <title>De no assembly of potato wild relative species, Solanum commersonii.</title>
        <authorList>
            <person name="Cho K."/>
        </authorList>
    </citation>
    <scope>NUCLEOTIDE SEQUENCE [LARGE SCALE GENOMIC DNA]</scope>
    <source>
        <strain evidence="1">LZ3.2</strain>
        <tissue evidence="1">Leaf</tissue>
    </source>
</reference>
<protein>
    <submittedName>
        <fullName evidence="1">Uncharacterized protein</fullName>
    </submittedName>
</protein>
<gene>
    <name evidence="1" type="ORF">H5410_036564</name>
</gene>